<dbReference type="RefSeq" id="WP_250858996.1">
    <property type="nucleotide sequence ID" value="NZ_JAGSOJ010000002.1"/>
</dbReference>
<evidence type="ECO:0000313" key="6">
    <source>
        <dbReference type="EMBL" id="MCM1989948.1"/>
    </source>
</evidence>
<evidence type="ECO:0000256" key="1">
    <source>
        <dbReference type="ARBA" id="ARBA00018672"/>
    </source>
</evidence>
<organism evidence="6 7">
    <name type="scientific">Oceanirhabdus seepicola</name>
    <dbReference type="NCBI Taxonomy" id="2828781"/>
    <lineage>
        <taxon>Bacteria</taxon>
        <taxon>Bacillati</taxon>
        <taxon>Bacillota</taxon>
        <taxon>Clostridia</taxon>
        <taxon>Eubacteriales</taxon>
        <taxon>Clostridiaceae</taxon>
        <taxon>Oceanirhabdus</taxon>
    </lineage>
</organism>
<dbReference type="PANTHER" id="PTHR37299:SF1">
    <property type="entry name" value="STAGE 0 SPORULATION PROTEIN A HOMOLOG"/>
    <property type="match status" value="1"/>
</dbReference>
<dbReference type="EMBL" id="JAGSOJ010000002">
    <property type="protein sequence ID" value="MCM1989948.1"/>
    <property type="molecule type" value="Genomic_DNA"/>
</dbReference>
<evidence type="ECO:0000256" key="2">
    <source>
        <dbReference type="ARBA" id="ARBA00024867"/>
    </source>
</evidence>
<reference evidence="6" key="1">
    <citation type="journal article" date="2021" name="mSystems">
        <title>Bacteria and Archaea Synergistically Convert Glycine Betaine to Biogenic Methane in the Formosa Cold Seep of the South China Sea.</title>
        <authorList>
            <person name="Li L."/>
            <person name="Zhang W."/>
            <person name="Zhang S."/>
            <person name="Song L."/>
            <person name="Sun Q."/>
            <person name="Zhang H."/>
            <person name="Xiang H."/>
            <person name="Dong X."/>
        </authorList>
    </citation>
    <scope>NUCLEOTIDE SEQUENCE</scope>
    <source>
        <strain evidence="6">ZWT</strain>
    </source>
</reference>
<dbReference type="PROSITE" id="PS50110">
    <property type="entry name" value="RESPONSE_REGULATORY"/>
    <property type="match status" value="1"/>
</dbReference>
<dbReference type="GO" id="GO:0003677">
    <property type="term" value="F:DNA binding"/>
    <property type="evidence" value="ECO:0007669"/>
    <property type="project" value="InterPro"/>
</dbReference>
<evidence type="ECO:0000259" key="4">
    <source>
        <dbReference type="PROSITE" id="PS50110"/>
    </source>
</evidence>
<dbReference type="InterPro" id="IPR046947">
    <property type="entry name" value="LytR-like"/>
</dbReference>
<dbReference type="GO" id="GO:0000156">
    <property type="term" value="F:phosphorelay response regulator activity"/>
    <property type="evidence" value="ECO:0007669"/>
    <property type="project" value="InterPro"/>
</dbReference>
<gene>
    <name evidence="6" type="ORF">KDK92_09360</name>
</gene>
<proteinExistence type="predicted"/>
<dbReference type="Pfam" id="PF04397">
    <property type="entry name" value="LytTR"/>
    <property type="match status" value="1"/>
</dbReference>
<dbReference type="InterPro" id="IPR007492">
    <property type="entry name" value="LytTR_DNA-bd_dom"/>
</dbReference>
<comment type="caution">
    <text evidence="6">The sequence shown here is derived from an EMBL/GenBank/DDBJ whole genome shotgun (WGS) entry which is preliminary data.</text>
</comment>
<feature type="domain" description="Response regulatory" evidence="4">
    <location>
        <begin position="3"/>
        <end position="117"/>
    </location>
</feature>
<reference evidence="6" key="2">
    <citation type="submission" date="2021-04" db="EMBL/GenBank/DDBJ databases">
        <authorList>
            <person name="Dong X."/>
        </authorList>
    </citation>
    <scope>NUCLEOTIDE SEQUENCE</scope>
    <source>
        <strain evidence="6">ZWT</strain>
    </source>
</reference>
<name>A0A9J6P0N5_9CLOT</name>
<dbReference type="Pfam" id="PF00072">
    <property type="entry name" value="Response_reg"/>
    <property type="match status" value="1"/>
</dbReference>
<dbReference type="InterPro" id="IPR001789">
    <property type="entry name" value="Sig_transdc_resp-reg_receiver"/>
</dbReference>
<comment type="function">
    <text evidence="2">May play the central regulatory role in sporulation. It may be an element of the effector pathway responsible for the activation of sporulation genes in response to nutritional stress. Spo0A may act in concert with spo0H (a sigma factor) to control the expression of some genes that are critical to the sporulation process.</text>
</comment>
<evidence type="ECO:0000256" key="3">
    <source>
        <dbReference type="PROSITE-ProRule" id="PRU00169"/>
    </source>
</evidence>
<keyword evidence="7" id="KW-1185">Reference proteome</keyword>
<feature type="modified residue" description="4-aspartylphosphate" evidence="3">
    <location>
        <position position="54"/>
    </location>
</feature>
<dbReference type="SMART" id="SM00448">
    <property type="entry name" value="REC"/>
    <property type="match status" value="1"/>
</dbReference>
<dbReference type="Gene3D" id="3.40.50.2300">
    <property type="match status" value="1"/>
</dbReference>
<evidence type="ECO:0000259" key="5">
    <source>
        <dbReference type="PROSITE" id="PS50930"/>
    </source>
</evidence>
<accession>A0A9J6P0N5</accession>
<dbReference type="Gene3D" id="2.40.50.1020">
    <property type="entry name" value="LytTr DNA-binding domain"/>
    <property type="match status" value="1"/>
</dbReference>
<dbReference type="InterPro" id="IPR011006">
    <property type="entry name" value="CheY-like_superfamily"/>
</dbReference>
<dbReference type="PROSITE" id="PS50930">
    <property type="entry name" value="HTH_LYTTR"/>
    <property type="match status" value="1"/>
</dbReference>
<keyword evidence="3" id="KW-0597">Phosphoprotein</keyword>
<dbReference type="Proteomes" id="UP001056429">
    <property type="component" value="Unassembled WGS sequence"/>
</dbReference>
<dbReference type="PANTHER" id="PTHR37299">
    <property type="entry name" value="TRANSCRIPTIONAL REGULATOR-RELATED"/>
    <property type="match status" value="1"/>
</dbReference>
<feature type="domain" description="HTH LytTR-type" evidence="5">
    <location>
        <begin position="152"/>
        <end position="253"/>
    </location>
</feature>
<sequence>MIRVIAIDDEEPALEELNYVLNKNENVDIVDTFSDPLEALMKVKELKLDAVFLDIEMPEINGFSVAKEIIKLDSNISIIFITAFNQYAVEAFEVNALDYIMKPVSEERINLALNKICSKHVLENKYDGGIIKKISSAQKTLKKNLEKVVIWKDDEVILLKPQQVYYFTIENGEIIAITEEGRFKTKDSLDNWENKLGEYNFFRTHRSFLVNLDKIQKMSPWFNNTYVLYLEDTPNEIPLSRNRLKEFKNIIGI</sequence>
<protein>
    <recommendedName>
        <fullName evidence="1">Stage 0 sporulation protein A homolog</fullName>
    </recommendedName>
</protein>
<dbReference type="SMART" id="SM00850">
    <property type="entry name" value="LytTR"/>
    <property type="match status" value="1"/>
</dbReference>
<evidence type="ECO:0000313" key="7">
    <source>
        <dbReference type="Proteomes" id="UP001056429"/>
    </source>
</evidence>
<dbReference type="SUPFAM" id="SSF52172">
    <property type="entry name" value="CheY-like"/>
    <property type="match status" value="1"/>
</dbReference>
<dbReference type="AlphaFoldDB" id="A0A9J6P0N5"/>